<keyword evidence="3" id="KW-0645">Protease</keyword>
<name>A0ABT3CS01_9BACT</name>
<proteinExistence type="inferred from homology"/>
<dbReference type="Gene3D" id="3.40.50.10740">
    <property type="entry name" value="Class I glutamine amidotransferase-like"/>
    <property type="match status" value="1"/>
</dbReference>
<dbReference type="InterPro" id="IPR040921">
    <property type="entry name" value="Peptidase_S66C"/>
</dbReference>
<reference evidence="8 9" key="1">
    <citation type="submission" date="2022-10" db="EMBL/GenBank/DDBJ databases">
        <title>Comparative genomics and taxonomic characterization of three novel marine species of genus Reichenbachiella exhibiting antioxidant and polysaccharide degradation activities.</title>
        <authorList>
            <person name="Muhammad N."/>
            <person name="Lee Y.-J."/>
            <person name="Ko J."/>
            <person name="Kim S.-G."/>
        </authorList>
    </citation>
    <scope>NUCLEOTIDE SEQUENCE [LARGE SCALE GENOMIC DNA]</scope>
    <source>
        <strain evidence="8 9">ABR2-5</strain>
    </source>
</reference>
<evidence type="ECO:0000256" key="1">
    <source>
        <dbReference type="ARBA" id="ARBA00010233"/>
    </source>
</evidence>
<dbReference type="InterPro" id="IPR027478">
    <property type="entry name" value="LdcA_N"/>
</dbReference>
<dbReference type="Pfam" id="PF17676">
    <property type="entry name" value="Peptidase_S66C"/>
    <property type="match status" value="1"/>
</dbReference>
<evidence type="ECO:0000259" key="7">
    <source>
        <dbReference type="Pfam" id="PF17676"/>
    </source>
</evidence>
<evidence type="ECO:0000256" key="4">
    <source>
        <dbReference type="ARBA" id="ARBA00022801"/>
    </source>
</evidence>
<organism evidence="8 9">
    <name type="scientific">Reichenbachiella ulvae</name>
    <dbReference type="NCBI Taxonomy" id="2980104"/>
    <lineage>
        <taxon>Bacteria</taxon>
        <taxon>Pseudomonadati</taxon>
        <taxon>Bacteroidota</taxon>
        <taxon>Cytophagia</taxon>
        <taxon>Cytophagales</taxon>
        <taxon>Reichenbachiellaceae</taxon>
        <taxon>Reichenbachiella</taxon>
    </lineage>
</organism>
<dbReference type="InterPro" id="IPR040449">
    <property type="entry name" value="Peptidase_S66_N"/>
</dbReference>
<dbReference type="PIRSF" id="PIRSF028757">
    <property type="entry name" value="LD-carboxypeptidase"/>
    <property type="match status" value="1"/>
</dbReference>
<evidence type="ECO:0000256" key="5">
    <source>
        <dbReference type="ARBA" id="ARBA00022825"/>
    </source>
</evidence>
<evidence type="ECO:0000313" key="9">
    <source>
        <dbReference type="Proteomes" id="UP001300692"/>
    </source>
</evidence>
<dbReference type="RefSeq" id="WP_264137277.1">
    <property type="nucleotide sequence ID" value="NZ_JAOYOD010000001.1"/>
</dbReference>
<dbReference type="PANTHER" id="PTHR30237:SF2">
    <property type="entry name" value="MUREIN TETRAPEPTIDE CARBOXYPEPTIDASE"/>
    <property type="match status" value="1"/>
</dbReference>
<dbReference type="PANTHER" id="PTHR30237">
    <property type="entry name" value="MURAMOYLTETRAPEPTIDE CARBOXYPEPTIDASE"/>
    <property type="match status" value="1"/>
</dbReference>
<evidence type="ECO:0000313" key="8">
    <source>
        <dbReference type="EMBL" id="MCV9386481.1"/>
    </source>
</evidence>
<dbReference type="InterPro" id="IPR027461">
    <property type="entry name" value="Carboxypeptidase_A_C_sf"/>
</dbReference>
<evidence type="ECO:0000256" key="2">
    <source>
        <dbReference type="ARBA" id="ARBA00022645"/>
    </source>
</evidence>
<dbReference type="EMBL" id="JAOYOD010000001">
    <property type="protein sequence ID" value="MCV9386481.1"/>
    <property type="molecule type" value="Genomic_DNA"/>
</dbReference>
<keyword evidence="4" id="KW-0378">Hydrolase</keyword>
<evidence type="ECO:0000259" key="6">
    <source>
        <dbReference type="Pfam" id="PF02016"/>
    </source>
</evidence>
<keyword evidence="9" id="KW-1185">Reference proteome</keyword>
<feature type="domain" description="LD-carboxypeptidase C-terminal" evidence="7">
    <location>
        <begin position="218"/>
        <end position="338"/>
    </location>
</feature>
<dbReference type="Gene3D" id="3.50.30.60">
    <property type="entry name" value="LD-carboxypeptidase A C-terminal domain-like"/>
    <property type="match status" value="1"/>
</dbReference>
<comment type="caution">
    <text evidence="8">The sequence shown here is derived from an EMBL/GenBank/DDBJ whole genome shotgun (WGS) entry which is preliminary data.</text>
</comment>
<dbReference type="SUPFAM" id="SSF52317">
    <property type="entry name" value="Class I glutamine amidotransferase-like"/>
    <property type="match status" value="1"/>
</dbReference>
<protein>
    <submittedName>
        <fullName evidence="8">LD-carboxypeptidase</fullName>
    </submittedName>
</protein>
<gene>
    <name evidence="8" type="ORF">N7U62_07390</name>
</gene>
<accession>A0ABT3CS01</accession>
<sequence>MDRRKFIGNTALLTGAGIMSYCGANATQESKEATTQSLIKPKALRPGDTVGLITPGSALVGDAEERAINNMKALGFKVVKSKNFNVRTGFVAGSDQQRVDDIHEMFSNPEIDGIFCARGGYGTGRLLQMLDYQLIRNNPKVFIGYSDITALHYAIYNQAGLVTYHGPVASSDFTSFTSDTVQETIMSTHKPTLQRPKIWKDKTAESYQYMQLVEGKAEGQLVGGNLSIMCSLLGTPYDIDFKGKLIFIEEVGESLYRVDRMLTQLLNTGKLDECAGVVLGVFASCRAKSGGVDDDDYVTLTKVLKDRLGDLKVPVIYGLPIGHIDDNATMPMGIRARMDSETGQLEFLESAVI</sequence>
<dbReference type="InterPro" id="IPR029062">
    <property type="entry name" value="Class_I_gatase-like"/>
</dbReference>
<evidence type="ECO:0000256" key="3">
    <source>
        <dbReference type="ARBA" id="ARBA00022670"/>
    </source>
</evidence>
<comment type="similarity">
    <text evidence="1">Belongs to the peptidase S66 family.</text>
</comment>
<dbReference type="SUPFAM" id="SSF141986">
    <property type="entry name" value="LD-carboxypeptidase A C-terminal domain-like"/>
    <property type="match status" value="1"/>
</dbReference>
<dbReference type="InterPro" id="IPR003507">
    <property type="entry name" value="S66_fam"/>
</dbReference>
<dbReference type="CDD" id="cd07025">
    <property type="entry name" value="Peptidase_S66"/>
    <property type="match status" value="1"/>
</dbReference>
<dbReference type="Pfam" id="PF02016">
    <property type="entry name" value="Peptidase_S66"/>
    <property type="match status" value="1"/>
</dbReference>
<keyword evidence="5" id="KW-0720">Serine protease</keyword>
<dbReference type="Proteomes" id="UP001300692">
    <property type="component" value="Unassembled WGS sequence"/>
</dbReference>
<keyword evidence="2" id="KW-0121">Carboxypeptidase</keyword>
<feature type="domain" description="LD-carboxypeptidase N-terminal" evidence="6">
    <location>
        <begin position="50"/>
        <end position="166"/>
    </location>
</feature>